<name>A0A563ENT7_9PSEU</name>
<dbReference type="PANTHER" id="PTHR10584">
    <property type="entry name" value="SUGAR KINASE"/>
    <property type="match status" value="1"/>
</dbReference>
<protein>
    <submittedName>
        <fullName evidence="4">Carbohydrate kinase family protein</fullName>
    </submittedName>
</protein>
<comment type="caution">
    <text evidence="4">The sequence shown here is derived from an EMBL/GenBank/DDBJ whole genome shotgun (WGS) entry which is preliminary data.</text>
</comment>
<keyword evidence="1" id="KW-0808">Transferase</keyword>
<dbReference type="OrthoDB" id="9813569at2"/>
<dbReference type="InterPro" id="IPR002173">
    <property type="entry name" value="Carboh/pur_kinase_PfkB_CS"/>
</dbReference>
<dbReference type="InterPro" id="IPR011611">
    <property type="entry name" value="PfkB_dom"/>
</dbReference>
<feature type="domain" description="Carbohydrate kinase PfkB" evidence="3">
    <location>
        <begin position="150"/>
        <end position="276"/>
    </location>
</feature>
<dbReference type="PANTHER" id="PTHR10584:SF166">
    <property type="entry name" value="RIBOKINASE"/>
    <property type="match status" value="1"/>
</dbReference>
<evidence type="ECO:0000313" key="4">
    <source>
        <dbReference type="EMBL" id="TWP49068.1"/>
    </source>
</evidence>
<evidence type="ECO:0000259" key="3">
    <source>
        <dbReference type="Pfam" id="PF00294"/>
    </source>
</evidence>
<gene>
    <name evidence="4" type="ORF">FKR81_25695</name>
</gene>
<dbReference type="GO" id="GO:0016301">
    <property type="term" value="F:kinase activity"/>
    <property type="evidence" value="ECO:0007669"/>
    <property type="project" value="UniProtKB-KW"/>
</dbReference>
<dbReference type="AlphaFoldDB" id="A0A563ENT7"/>
<proteinExistence type="predicted"/>
<dbReference type="Proteomes" id="UP000316639">
    <property type="component" value="Unassembled WGS sequence"/>
</dbReference>
<organism evidence="4 5">
    <name type="scientific">Lentzea tibetensis</name>
    <dbReference type="NCBI Taxonomy" id="2591470"/>
    <lineage>
        <taxon>Bacteria</taxon>
        <taxon>Bacillati</taxon>
        <taxon>Actinomycetota</taxon>
        <taxon>Actinomycetes</taxon>
        <taxon>Pseudonocardiales</taxon>
        <taxon>Pseudonocardiaceae</taxon>
        <taxon>Lentzea</taxon>
    </lineage>
</organism>
<dbReference type="RefSeq" id="WP_146355248.1">
    <property type="nucleotide sequence ID" value="NZ_VOBR01000017.1"/>
</dbReference>
<dbReference type="SUPFAM" id="SSF53613">
    <property type="entry name" value="Ribokinase-like"/>
    <property type="match status" value="1"/>
</dbReference>
<dbReference type="Pfam" id="PF00294">
    <property type="entry name" value="PfkB"/>
    <property type="match status" value="2"/>
</dbReference>
<dbReference type="InterPro" id="IPR029056">
    <property type="entry name" value="Ribokinase-like"/>
</dbReference>
<keyword evidence="2 4" id="KW-0418">Kinase</keyword>
<keyword evidence="5" id="KW-1185">Reference proteome</keyword>
<dbReference type="EMBL" id="VOBR01000017">
    <property type="protein sequence ID" value="TWP49068.1"/>
    <property type="molecule type" value="Genomic_DNA"/>
</dbReference>
<accession>A0A563ENT7</accession>
<dbReference type="PROSITE" id="PS00584">
    <property type="entry name" value="PFKB_KINASES_2"/>
    <property type="match status" value="1"/>
</dbReference>
<reference evidence="4 5" key="1">
    <citation type="submission" date="2019-07" db="EMBL/GenBank/DDBJ databases">
        <title>Lentzea xizangensis sp. nov., isolated from Qinghai-Tibetan Plateau Soils.</title>
        <authorList>
            <person name="Huang J."/>
        </authorList>
    </citation>
    <scope>NUCLEOTIDE SEQUENCE [LARGE SCALE GENOMIC DNA]</scope>
    <source>
        <strain evidence="4 5">FXJ1.1311</strain>
    </source>
</reference>
<sequence>MDNDVYLSGLLFYDLVFTGLPKPPTPGEEVWTVDMGSGPGGIANFAVALARLGMRPVLSAAFGDDLHGRHCWDVLEAEGVDLSCSRRFAGWATPVTVALAYDDDRALVTHGATPPSFEVTPPSTAASIVHIAPDSDLDLPGLVFADVGWDPTQQWRPDVLDQLKHCHAFMPNEVEAMAYTRTDTPELAAARLAEIVPIVVVTRGRDGAVAIDAISGEQASVNGDDVVAVDTTGAGDVFGAAFVHATLAGMPLADRLRFANRAASISVQRVGGALAAPRLEEL</sequence>
<feature type="domain" description="Carbohydrate kinase PfkB" evidence="3">
    <location>
        <begin position="34"/>
        <end position="111"/>
    </location>
</feature>
<dbReference type="CDD" id="cd01942">
    <property type="entry name" value="ribokinase_group_A"/>
    <property type="match status" value="1"/>
</dbReference>
<evidence type="ECO:0000256" key="1">
    <source>
        <dbReference type="ARBA" id="ARBA00022679"/>
    </source>
</evidence>
<dbReference type="Gene3D" id="3.40.1190.20">
    <property type="match status" value="1"/>
</dbReference>
<evidence type="ECO:0000313" key="5">
    <source>
        <dbReference type="Proteomes" id="UP000316639"/>
    </source>
</evidence>
<evidence type="ECO:0000256" key="2">
    <source>
        <dbReference type="ARBA" id="ARBA00022777"/>
    </source>
</evidence>